<protein>
    <recommendedName>
        <fullName evidence="1">ARG and Rhodanese-Phosphatase-superfamily-associated domain-containing protein</fullName>
    </recommendedName>
</protein>
<organism evidence="2">
    <name type="scientific">marine metagenome</name>
    <dbReference type="NCBI Taxonomy" id="408172"/>
    <lineage>
        <taxon>unclassified sequences</taxon>
        <taxon>metagenomes</taxon>
        <taxon>ecological metagenomes</taxon>
    </lineage>
</organism>
<gene>
    <name evidence="2" type="ORF">METZ01_LOCUS226583</name>
</gene>
<name>A0A382GFN6_9ZZZZ</name>
<sequence>MTIPNLGTTAIGQPITRCGISLFPLYLTDNDLPDMATGPAAGIAIDEMPAASVPQLVVTNPTDRPILLVEGEAFVGGQQNRTINVSVLVPSGATLEIPVSCLERGRWGHGRHFEHGATFTPRRVRRTKQEAVAMSMATAGSRHSNQGAVWGAIDQELTDLAVQADTRAIADADATFNRDQHRFDAVEELSRLGPLPGQCGFVVAHGPRVVAAELFGAAHLLSPHWSALIRSHFLESPTAEGRPSATSALKLVGRFGSSESVDSPGIGLGTEQHVRNDRLTGQALTLKGATVHASVFNRR</sequence>
<proteinExistence type="predicted"/>
<dbReference type="AlphaFoldDB" id="A0A382GFN6"/>
<dbReference type="EMBL" id="UINC01055165">
    <property type="protein sequence ID" value="SVB73729.1"/>
    <property type="molecule type" value="Genomic_DNA"/>
</dbReference>
<evidence type="ECO:0000259" key="1">
    <source>
        <dbReference type="Pfam" id="PF20208"/>
    </source>
</evidence>
<feature type="domain" description="ARG and Rhodanese-Phosphatase-superfamily-associated" evidence="1">
    <location>
        <begin position="10"/>
        <end position="296"/>
    </location>
</feature>
<accession>A0A382GFN6</accession>
<evidence type="ECO:0000313" key="2">
    <source>
        <dbReference type="EMBL" id="SVB73729.1"/>
    </source>
</evidence>
<reference evidence="2" key="1">
    <citation type="submission" date="2018-05" db="EMBL/GenBank/DDBJ databases">
        <authorList>
            <person name="Lanie J.A."/>
            <person name="Ng W.-L."/>
            <person name="Kazmierczak K.M."/>
            <person name="Andrzejewski T.M."/>
            <person name="Davidsen T.M."/>
            <person name="Wayne K.J."/>
            <person name="Tettelin H."/>
            <person name="Glass J.I."/>
            <person name="Rusch D."/>
            <person name="Podicherti R."/>
            <person name="Tsui H.-C.T."/>
            <person name="Winkler M.E."/>
        </authorList>
    </citation>
    <scope>NUCLEOTIDE SEQUENCE</scope>
</reference>
<dbReference type="InterPro" id="IPR046699">
    <property type="entry name" value="ARPP-1"/>
</dbReference>
<dbReference type="Pfam" id="PF20208">
    <property type="entry name" value="ARPP-1"/>
    <property type="match status" value="1"/>
</dbReference>